<sequence>MFRSKSMPLLTFTLGFLPQDSTRTGSVAGTLKLQQVRMVPITATIRTILFSSWSIPTANRHSSLPITLPIPTRQRMLQSGTSRIRSICTPSQLAG</sequence>
<dbReference type="EMBL" id="BKCJ011802962">
    <property type="protein sequence ID" value="GFD54178.1"/>
    <property type="molecule type" value="Genomic_DNA"/>
</dbReference>
<comment type="caution">
    <text evidence="1">The sequence shown here is derived from an EMBL/GenBank/DDBJ whole genome shotgun (WGS) entry which is preliminary data.</text>
</comment>
<protein>
    <submittedName>
        <fullName evidence="1">Uncharacterized protein</fullName>
    </submittedName>
</protein>
<organism evidence="1">
    <name type="scientific">Tanacetum cinerariifolium</name>
    <name type="common">Dalmatian daisy</name>
    <name type="synonym">Chrysanthemum cinerariifolium</name>
    <dbReference type="NCBI Taxonomy" id="118510"/>
    <lineage>
        <taxon>Eukaryota</taxon>
        <taxon>Viridiplantae</taxon>
        <taxon>Streptophyta</taxon>
        <taxon>Embryophyta</taxon>
        <taxon>Tracheophyta</taxon>
        <taxon>Spermatophyta</taxon>
        <taxon>Magnoliopsida</taxon>
        <taxon>eudicotyledons</taxon>
        <taxon>Gunneridae</taxon>
        <taxon>Pentapetalae</taxon>
        <taxon>asterids</taxon>
        <taxon>campanulids</taxon>
        <taxon>Asterales</taxon>
        <taxon>Asteraceae</taxon>
        <taxon>Asteroideae</taxon>
        <taxon>Anthemideae</taxon>
        <taxon>Anthemidinae</taxon>
        <taxon>Tanacetum</taxon>
    </lineage>
</organism>
<accession>A0A699X8B0</accession>
<reference evidence="1" key="1">
    <citation type="journal article" date="2019" name="Sci. Rep.">
        <title>Draft genome of Tanacetum cinerariifolium, the natural source of mosquito coil.</title>
        <authorList>
            <person name="Yamashiro T."/>
            <person name="Shiraishi A."/>
            <person name="Satake H."/>
            <person name="Nakayama K."/>
        </authorList>
    </citation>
    <scope>NUCLEOTIDE SEQUENCE</scope>
</reference>
<proteinExistence type="predicted"/>
<name>A0A699X8B0_TANCI</name>
<feature type="non-terminal residue" evidence="1">
    <location>
        <position position="95"/>
    </location>
</feature>
<evidence type="ECO:0000313" key="1">
    <source>
        <dbReference type="EMBL" id="GFD54178.1"/>
    </source>
</evidence>
<gene>
    <name evidence="1" type="ORF">Tci_926147</name>
</gene>
<dbReference type="AlphaFoldDB" id="A0A699X8B0"/>